<dbReference type="EMBL" id="GBXM01017276">
    <property type="protein sequence ID" value="JAH91301.1"/>
    <property type="molecule type" value="Transcribed_RNA"/>
</dbReference>
<reference evidence="1" key="1">
    <citation type="submission" date="2014-11" db="EMBL/GenBank/DDBJ databases">
        <authorList>
            <person name="Amaro Gonzalez C."/>
        </authorList>
    </citation>
    <scope>NUCLEOTIDE SEQUENCE</scope>
</reference>
<evidence type="ECO:0000313" key="1">
    <source>
        <dbReference type="EMBL" id="JAH91301.1"/>
    </source>
</evidence>
<proteinExistence type="predicted"/>
<reference evidence="1" key="2">
    <citation type="journal article" date="2015" name="Fish Shellfish Immunol.">
        <title>Early steps in the European eel (Anguilla anguilla)-Vibrio vulnificus interaction in the gills: Role of the RtxA13 toxin.</title>
        <authorList>
            <person name="Callol A."/>
            <person name="Pajuelo D."/>
            <person name="Ebbesson L."/>
            <person name="Teles M."/>
            <person name="MacKenzie S."/>
            <person name="Amaro C."/>
        </authorList>
    </citation>
    <scope>NUCLEOTIDE SEQUENCE</scope>
</reference>
<dbReference type="AlphaFoldDB" id="A0A0E9WLZ3"/>
<sequence length="32" mass="3617">MNENHFGMHRGVGKKHSPFLIPFPESPSVLLL</sequence>
<accession>A0A0E9WLZ3</accession>
<protein>
    <submittedName>
        <fullName evidence="1">Uncharacterized protein</fullName>
    </submittedName>
</protein>
<name>A0A0E9WLZ3_ANGAN</name>
<organism evidence="1">
    <name type="scientific">Anguilla anguilla</name>
    <name type="common">European freshwater eel</name>
    <name type="synonym">Muraena anguilla</name>
    <dbReference type="NCBI Taxonomy" id="7936"/>
    <lineage>
        <taxon>Eukaryota</taxon>
        <taxon>Metazoa</taxon>
        <taxon>Chordata</taxon>
        <taxon>Craniata</taxon>
        <taxon>Vertebrata</taxon>
        <taxon>Euteleostomi</taxon>
        <taxon>Actinopterygii</taxon>
        <taxon>Neopterygii</taxon>
        <taxon>Teleostei</taxon>
        <taxon>Anguilliformes</taxon>
        <taxon>Anguillidae</taxon>
        <taxon>Anguilla</taxon>
    </lineage>
</organism>